<dbReference type="Proteomes" id="UP000027135">
    <property type="component" value="Unassembled WGS sequence"/>
</dbReference>
<dbReference type="EMBL" id="KK853380">
    <property type="protein sequence ID" value="KDR08010.1"/>
    <property type="molecule type" value="Genomic_DNA"/>
</dbReference>
<dbReference type="InParanoid" id="A0A067QHH0"/>
<proteinExistence type="predicted"/>
<name>A0A067QHH0_ZOONE</name>
<reference evidence="2 3" key="1">
    <citation type="journal article" date="2014" name="Nat. Commun.">
        <title>Molecular traces of alternative social organization in a termite genome.</title>
        <authorList>
            <person name="Terrapon N."/>
            <person name="Li C."/>
            <person name="Robertson H.M."/>
            <person name="Ji L."/>
            <person name="Meng X."/>
            <person name="Booth W."/>
            <person name="Chen Z."/>
            <person name="Childers C.P."/>
            <person name="Glastad K.M."/>
            <person name="Gokhale K."/>
            <person name="Gowin J."/>
            <person name="Gronenberg W."/>
            <person name="Hermansen R.A."/>
            <person name="Hu H."/>
            <person name="Hunt B.G."/>
            <person name="Huylmans A.K."/>
            <person name="Khalil S.M."/>
            <person name="Mitchell R.D."/>
            <person name="Munoz-Torres M.C."/>
            <person name="Mustard J.A."/>
            <person name="Pan H."/>
            <person name="Reese J.T."/>
            <person name="Scharf M.E."/>
            <person name="Sun F."/>
            <person name="Vogel H."/>
            <person name="Xiao J."/>
            <person name="Yang W."/>
            <person name="Yang Z."/>
            <person name="Yang Z."/>
            <person name="Zhou J."/>
            <person name="Zhu J."/>
            <person name="Brent C.S."/>
            <person name="Elsik C.G."/>
            <person name="Goodisman M.A."/>
            <person name="Liberles D.A."/>
            <person name="Roe R.M."/>
            <person name="Vargo E.L."/>
            <person name="Vilcinskas A."/>
            <person name="Wang J."/>
            <person name="Bornberg-Bauer E."/>
            <person name="Korb J."/>
            <person name="Zhang G."/>
            <person name="Liebig J."/>
        </authorList>
    </citation>
    <scope>NUCLEOTIDE SEQUENCE [LARGE SCALE GENOMIC DNA]</scope>
    <source>
        <tissue evidence="2">Whole organism</tissue>
    </source>
</reference>
<feature type="compositionally biased region" description="Basic residues" evidence="1">
    <location>
        <begin position="903"/>
        <end position="912"/>
    </location>
</feature>
<gene>
    <name evidence="2" type="ORF">L798_02333</name>
</gene>
<keyword evidence="3" id="KW-1185">Reference proteome</keyword>
<evidence type="ECO:0000313" key="3">
    <source>
        <dbReference type="Proteomes" id="UP000027135"/>
    </source>
</evidence>
<evidence type="ECO:0000313" key="2">
    <source>
        <dbReference type="EMBL" id="KDR08010.1"/>
    </source>
</evidence>
<organism evidence="2 3">
    <name type="scientific">Zootermopsis nevadensis</name>
    <name type="common">Dampwood termite</name>
    <dbReference type="NCBI Taxonomy" id="136037"/>
    <lineage>
        <taxon>Eukaryota</taxon>
        <taxon>Metazoa</taxon>
        <taxon>Ecdysozoa</taxon>
        <taxon>Arthropoda</taxon>
        <taxon>Hexapoda</taxon>
        <taxon>Insecta</taxon>
        <taxon>Pterygota</taxon>
        <taxon>Neoptera</taxon>
        <taxon>Polyneoptera</taxon>
        <taxon>Dictyoptera</taxon>
        <taxon>Blattodea</taxon>
        <taxon>Blattoidea</taxon>
        <taxon>Termitoidae</taxon>
        <taxon>Termopsidae</taxon>
        <taxon>Zootermopsis</taxon>
    </lineage>
</organism>
<evidence type="ECO:0000256" key="1">
    <source>
        <dbReference type="SAM" id="MobiDB-lite"/>
    </source>
</evidence>
<feature type="region of interest" description="Disordered" evidence="1">
    <location>
        <begin position="891"/>
        <end position="912"/>
    </location>
</feature>
<feature type="region of interest" description="Disordered" evidence="1">
    <location>
        <begin position="926"/>
        <end position="945"/>
    </location>
</feature>
<accession>A0A067QHH0</accession>
<dbReference type="OrthoDB" id="8070558at2759"/>
<dbReference type="AlphaFoldDB" id="A0A067QHH0"/>
<sequence length="992" mass="108423">MSEFCPLCFSKGRKSVLKCFQINLTEAARMCVDAKCPYPFGLKYCDTFVNQNFMAMFMDDDVLDTVSHSESVPFFSSDEMNVIKTEPVKDANLPSTAQSLPNKENVKNYDLMDKLDFDVFSSTNMKDVDFSFDPEFESLFESIIEDTVGDSQKVLSAGNDFEELNTGLSADTGFEKLSTDSFDAQTGGKEANSVMSKVQPNLLFAETDKNKDNSLVMTESYQSGFTDICSERKETSSYSGDTQQNITVAHKYEIIPISNQSQELALTSDYDESKHGDHTAARQSLLNRLSSPATVTLQTLDISQHEVDLESVHSNDLAVHDKLQTGDGQLMNSLQSVTESKIRVGESFNLNSANSSSPEKSIQFLSHTQISHSMTSGDNIATGNMSDVMTAEVGIPGMTPCSLREIRDHSYCKVKDDDSVSISPEKFDLIICDKTSYSVNIVDNIVTGKSMGDMSAEDSIPVLTPCPLTEVQGHSYSKIKDEETLNDQSNVETSHLVITENLIPVMTDIHDMTYTFPVTNVGDLTVEIVNMVLHDIPVAENITIVSRGMKSVPSGTEVTEAAIKELDLETNTAENMLSAINNIAGTSQLPSITNTVIEGTVTDVNQTAILGDHVKPDKLAAASYTCIPEVAVKAINIKSNNEPVPQCTDLDVQERQPLTSTVKHIANSGNNVGINCSQHLIVNSDIEQKGSGNRSDLQKNNLFSLSRSRSIERKINNDLKVDGPQYSFATNVKIQGDLTSSGMSNGADVENFIVDDSKKQIIPPQIENIEGNSNLYINKCKENMPFSLRKLGSKEASVTYLKPQVSSLCPPHQQNFSSSQTLSSESSASVAHMGEKCGTAVPIAKQNKSIRKGKNHADSGSGLKSYVFSHSISKEKFAGFTFEKPFVPQANLKTSSKKENSSKAKRTSKGMKTHTGLKKVLSTLAYHPCPDPSTPSTSSTDSSDRVAVLENQCSVADDPMENVSENTSVADHTFVRKESVHEGPDWLQQLLM</sequence>
<protein>
    <submittedName>
        <fullName evidence="2">Uncharacterized protein</fullName>
    </submittedName>
</protein>